<dbReference type="RefSeq" id="WP_137328144.1">
    <property type="nucleotide sequence ID" value="NZ_CP040058.1"/>
</dbReference>
<dbReference type="AlphaFoldDB" id="A0A4P8IFG9"/>
<dbReference type="EMBL" id="CP040058">
    <property type="protein sequence ID" value="QCP34623.1"/>
    <property type="molecule type" value="Genomic_DNA"/>
</dbReference>
<protein>
    <submittedName>
        <fullName evidence="1">Uncharacterized protein</fullName>
    </submittedName>
</protein>
<dbReference type="Proteomes" id="UP000298653">
    <property type="component" value="Chromosome"/>
</dbReference>
<evidence type="ECO:0000313" key="1">
    <source>
        <dbReference type="EMBL" id="QCP34623.1"/>
    </source>
</evidence>
<dbReference type="OrthoDB" id="1912553at2"/>
<proteinExistence type="predicted"/>
<accession>A0A4P8IFG9</accession>
<reference evidence="1 2" key="1">
    <citation type="submission" date="2019-05" db="EMBL/GenBank/DDBJ databases">
        <title>Complete genome sequencing of Anaerostipes rhamnosivorans.</title>
        <authorList>
            <person name="Bui T.P.N."/>
            <person name="de Vos W.M."/>
        </authorList>
    </citation>
    <scope>NUCLEOTIDE SEQUENCE [LARGE SCALE GENOMIC DNA]</scope>
    <source>
        <strain evidence="1 2">1y2</strain>
    </source>
</reference>
<name>A0A4P8IFG9_9FIRM</name>
<keyword evidence="2" id="KW-1185">Reference proteome</keyword>
<sequence length="117" mass="13566">MPIILKAYQDISNKQVIANVFSNLLADPAGDRITNDYVLTLTDEELMIEQIGYSEWGAVPEVRQTKCLKRDKIENVRLEDENKIVIKTTNDPKEMVFLYKAPQKEFAQKLCQEFLKE</sequence>
<organism evidence="1 2">
    <name type="scientific">Anaerostipes rhamnosivorans</name>
    <dbReference type="NCBI Taxonomy" id="1229621"/>
    <lineage>
        <taxon>Bacteria</taxon>
        <taxon>Bacillati</taxon>
        <taxon>Bacillota</taxon>
        <taxon>Clostridia</taxon>
        <taxon>Lachnospirales</taxon>
        <taxon>Lachnospiraceae</taxon>
        <taxon>Anaerostipes</taxon>
    </lineage>
</organism>
<gene>
    <name evidence="1" type="ORF">AR1Y2_1169</name>
</gene>
<dbReference type="KEGG" id="arf:AR1Y2_1169"/>
<evidence type="ECO:0000313" key="2">
    <source>
        <dbReference type="Proteomes" id="UP000298653"/>
    </source>
</evidence>